<comment type="caution">
    <text evidence="2">The sequence shown here is derived from an EMBL/GenBank/DDBJ whole genome shotgun (WGS) entry which is preliminary data.</text>
</comment>
<name>A0A2G8SYD4_9BURK</name>
<dbReference type="Proteomes" id="UP000228593">
    <property type="component" value="Unassembled WGS sequence"/>
</dbReference>
<feature type="transmembrane region" description="Helical" evidence="1">
    <location>
        <begin position="135"/>
        <end position="153"/>
    </location>
</feature>
<evidence type="ECO:0008006" key="4">
    <source>
        <dbReference type="Google" id="ProtNLM"/>
    </source>
</evidence>
<feature type="transmembrane region" description="Helical" evidence="1">
    <location>
        <begin position="21"/>
        <end position="42"/>
    </location>
</feature>
<reference evidence="2 3" key="1">
    <citation type="submission" date="2017-10" db="EMBL/GenBank/DDBJ databases">
        <title>Massilia psychrophilum sp. nov., a novel purple-pigmented bacterium isolated from Tianshan glacier, Xinjiang Municipality, China.</title>
        <authorList>
            <person name="Wang H."/>
        </authorList>
    </citation>
    <scope>NUCLEOTIDE SEQUENCE [LARGE SCALE GENOMIC DNA]</scope>
    <source>
        <strain evidence="2 3">JCM 30813</strain>
    </source>
</reference>
<evidence type="ECO:0000313" key="3">
    <source>
        <dbReference type="Proteomes" id="UP000228593"/>
    </source>
</evidence>
<organism evidence="2 3">
    <name type="scientific">Massilia psychrophila</name>
    <dbReference type="NCBI Taxonomy" id="1603353"/>
    <lineage>
        <taxon>Bacteria</taxon>
        <taxon>Pseudomonadati</taxon>
        <taxon>Pseudomonadota</taxon>
        <taxon>Betaproteobacteria</taxon>
        <taxon>Burkholderiales</taxon>
        <taxon>Oxalobacteraceae</taxon>
        <taxon>Telluria group</taxon>
        <taxon>Massilia</taxon>
    </lineage>
</organism>
<feature type="transmembrane region" description="Helical" evidence="1">
    <location>
        <begin position="54"/>
        <end position="73"/>
    </location>
</feature>
<keyword evidence="3" id="KW-1185">Reference proteome</keyword>
<keyword evidence="1" id="KW-0472">Membrane</keyword>
<evidence type="ECO:0000313" key="2">
    <source>
        <dbReference type="EMBL" id="PIL38488.1"/>
    </source>
</evidence>
<sequence length="226" mass="24483">MQLLTIDFITTHFATLHLLNIGFHVGSGVAAIALGFVILATTKGTERHRRRGRRFGYLTLAVCASAVAGNLLFRFIPLFAILTVLVLYQFLGAWRAVVTRANGPSLVDAALSTCAATAGFILAPVVSAAPGGSSAVVHSSLATLAVVIGYDIARWLFPPHWHGVLWRYEHVYKSVASLFAMLSAASGNAIRFGQPYSQLLPSALGIGTIAWLLWRTWRRQQRRAIA</sequence>
<dbReference type="OrthoDB" id="5984490at2"/>
<dbReference type="RefSeq" id="WP_099917293.1">
    <property type="nucleotide sequence ID" value="NZ_BMHS01000029.1"/>
</dbReference>
<keyword evidence="1" id="KW-0812">Transmembrane</keyword>
<gene>
    <name evidence="2" type="ORF">CR103_17850</name>
</gene>
<feature type="transmembrane region" description="Helical" evidence="1">
    <location>
        <begin position="79"/>
        <end position="97"/>
    </location>
</feature>
<keyword evidence="1" id="KW-1133">Transmembrane helix</keyword>
<feature type="transmembrane region" description="Helical" evidence="1">
    <location>
        <begin position="109"/>
        <end position="129"/>
    </location>
</feature>
<dbReference type="EMBL" id="PDOB01000035">
    <property type="protein sequence ID" value="PIL38488.1"/>
    <property type="molecule type" value="Genomic_DNA"/>
</dbReference>
<protein>
    <recommendedName>
        <fullName evidence="4">DUF2306 domain-containing protein</fullName>
    </recommendedName>
</protein>
<feature type="transmembrane region" description="Helical" evidence="1">
    <location>
        <begin position="196"/>
        <end position="214"/>
    </location>
</feature>
<dbReference type="AlphaFoldDB" id="A0A2G8SYD4"/>
<evidence type="ECO:0000256" key="1">
    <source>
        <dbReference type="SAM" id="Phobius"/>
    </source>
</evidence>
<feature type="transmembrane region" description="Helical" evidence="1">
    <location>
        <begin position="174"/>
        <end position="190"/>
    </location>
</feature>
<accession>A0A2G8SYD4</accession>
<proteinExistence type="predicted"/>